<dbReference type="PANTHER" id="PTHR48078">
    <property type="entry name" value="THREONINE DEHYDRATASE, MITOCHONDRIAL-RELATED"/>
    <property type="match status" value="1"/>
</dbReference>
<sequence>MTAQRPDPRPVSLPPAREDVFPGGLLADPLTARLAREEPLTWWNPAATDAAQGLAASGVDPAIVDDAAARLERFRPWIAATFPDTAAAGGLIESPLQEASAWQDAAGVRSGRVLLKRDDILPVSGSVKARGGVHEVLQYAESLAVAHGLLPDPGPGPTTGWDSTADADSTLGPGPMKNPDPDSDAGAGLAPVVAPALPAHRPSSGGAAAPGLSAGVAVGAADGPDEAARTGAARPTDGTASRTVDCTAFSSAPLRALMAEHRVVVGSTGNLGLSIGIISAALGLQATVHMSTHAQQWKKDLLRSRGVEVVEHSTDYTEAVAAGRRAAEHDDAVHFVDDEHSLSLFAGYAVAGARVARQLADQGIAVDQDHPLYVYLPCGIGGAPGGVAYGLAREFGDAVRCVFVEPTQAPCMLLGLHTGLHDGISVAELGLTTRTLADGLAVGRPSGFVGRAMQGLIAGCVTASDEQMTDQVKALYATEGMVVEPSAAAALESILRVAGDAARGGSPESAGVRVPEGATHLAWLTGGGMLPADVRARYLH</sequence>
<feature type="region of interest" description="Disordered" evidence="5">
    <location>
        <begin position="222"/>
        <end position="241"/>
    </location>
</feature>
<feature type="domain" description="Tryptophan synthase beta chain-like PALP" evidence="6">
    <location>
        <begin position="259"/>
        <end position="502"/>
    </location>
</feature>
<gene>
    <name evidence="4 7" type="primary">dsdA</name>
    <name evidence="7" type="ORF">CIB50_0000813</name>
</gene>
<feature type="region of interest" description="Disordered" evidence="5">
    <location>
        <begin position="148"/>
        <end position="189"/>
    </location>
</feature>
<reference evidence="8" key="1">
    <citation type="submission" date="2017-08" db="EMBL/GenBank/DDBJ databases">
        <title>Draft Genome Sequence of Kocuria varians 80.</title>
        <authorList>
            <person name="Minaev M."/>
            <person name="Kurbakov K.A."/>
            <person name="Solodovnikova G.I."/>
            <person name="Kuznetsova O.A."/>
            <person name="Lisitsyn A.B."/>
        </authorList>
    </citation>
    <scope>NUCLEOTIDE SEQUENCE [LARGE SCALE GENOMIC DNA]</scope>
    <source>
        <strain evidence="8">80</strain>
    </source>
</reference>
<dbReference type="GO" id="GO:0008721">
    <property type="term" value="F:D-serine ammonia-lyase activity"/>
    <property type="evidence" value="ECO:0007669"/>
    <property type="project" value="UniProtKB-EC"/>
</dbReference>
<dbReference type="GO" id="GO:0030170">
    <property type="term" value="F:pyridoxal phosphate binding"/>
    <property type="evidence" value="ECO:0007669"/>
    <property type="project" value="InterPro"/>
</dbReference>
<reference evidence="7 8" key="2">
    <citation type="submission" date="2020-07" db="EMBL/GenBank/DDBJ databases">
        <title>Genome of starter culture bacteria Kocuria salsicia reveals its technological properties and safety for usage in meat industry.</title>
        <authorList>
            <person name="Michael M."/>
            <person name="Konstantin K."/>
            <person name="Evgenii K."/>
            <person name="Galina S."/>
            <person name="Oksana K."/>
            <person name="Andrei L."/>
        </authorList>
    </citation>
    <scope>NUCLEOTIDE SEQUENCE [LARGE SCALE GENOMIC DNA]</scope>
    <source>
        <strain evidence="7 8">80</strain>
    </source>
</reference>
<comment type="cofactor">
    <cofactor evidence="1 4">
        <name>pyridoxal 5'-phosphate</name>
        <dbReference type="ChEBI" id="CHEBI:597326"/>
    </cofactor>
</comment>
<dbReference type="GO" id="GO:0009097">
    <property type="term" value="P:isoleucine biosynthetic process"/>
    <property type="evidence" value="ECO:0007669"/>
    <property type="project" value="TreeGrafter"/>
</dbReference>
<keyword evidence="3 4" id="KW-0456">Lyase</keyword>
<dbReference type="KEGG" id="kvr:CIB50_0000813"/>
<dbReference type="EC" id="4.3.1.18" evidence="4"/>
<keyword evidence="2 4" id="KW-0663">Pyridoxal phosphate</keyword>
<keyword evidence="8" id="KW-1185">Reference proteome</keyword>
<accession>A0A7D7KYQ1</accession>
<dbReference type="InterPro" id="IPR036052">
    <property type="entry name" value="TrpB-like_PALP_sf"/>
</dbReference>
<evidence type="ECO:0000256" key="5">
    <source>
        <dbReference type="SAM" id="MobiDB-lite"/>
    </source>
</evidence>
<dbReference type="GO" id="GO:0016836">
    <property type="term" value="F:hydro-lyase activity"/>
    <property type="evidence" value="ECO:0007669"/>
    <property type="project" value="UniProtKB-UniRule"/>
</dbReference>
<evidence type="ECO:0000256" key="1">
    <source>
        <dbReference type="ARBA" id="ARBA00001933"/>
    </source>
</evidence>
<protein>
    <recommendedName>
        <fullName evidence="4">Probable D-serine dehydratase</fullName>
        <ecNumber evidence="4">4.3.1.18</ecNumber>
    </recommendedName>
    <alternativeName>
        <fullName evidence="4">D-serine deaminase</fullName>
        <shortName evidence="4">DSD</shortName>
    </alternativeName>
</protein>
<feature type="modified residue" description="N6-(pyridoxal phosphate)lysine" evidence="4">
    <location>
        <position position="128"/>
    </location>
</feature>
<evidence type="ECO:0000256" key="3">
    <source>
        <dbReference type="ARBA" id="ARBA00023239"/>
    </source>
</evidence>
<dbReference type="GO" id="GO:0036088">
    <property type="term" value="P:D-serine catabolic process"/>
    <property type="evidence" value="ECO:0007669"/>
    <property type="project" value="TreeGrafter"/>
</dbReference>
<evidence type="ECO:0000259" key="6">
    <source>
        <dbReference type="Pfam" id="PF00291"/>
    </source>
</evidence>
<proteinExistence type="inferred from homology"/>
<dbReference type="Gene3D" id="3.40.50.1100">
    <property type="match status" value="2"/>
</dbReference>
<dbReference type="NCBIfam" id="NF002823">
    <property type="entry name" value="PRK02991.1"/>
    <property type="match status" value="1"/>
</dbReference>
<feature type="region of interest" description="Disordered" evidence="5">
    <location>
        <begin position="1"/>
        <end position="24"/>
    </location>
</feature>
<evidence type="ECO:0000313" key="8">
    <source>
        <dbReference type="Proteomes" id="UP000216825"/>
    </source>
</evidence>
<name>A0A7D7KYQ1_KOCVA</name>
<dbReference type="Proteomes" id="UP000216825">
    <property type="component" value="Chromosome"/>
</dbReference>
<evidence type="ECO:0000256" key="4">
    <source>
        <dbReference type="HAMAP-Rule" id="MF_01030"/>
    </source>
</evidence>
<dbReference type="SUPFAM" id="SSF53686">
    <property type="entry name" value="Tryptophan synthase beta subunit-like PLP-dependent enzymes"/>
    <property type="match status" value="1"/>
</dbReference>
<comment type="similarity">
    <text evidence="4">Belongs to the serine/threonine dehydratase family. DsdA subfamily.</text>
</comment>
<dbReference type="Pfam" id="PF00291">
    <property type="entry name" value="PALP"/>
    <property type="match status" value="1"/>
</dbReference>
<dbReference type="EMBL" id="CP059343">
    <property type="protein sequence ID" value="QMS56113.1"/>
    <property type="molecule type" value="Genomic_DNA"/>
</dbReference>
<dbReference type="HAMAP" id="MF_01030">
    <property type="entry name" value="D_Ser_dehydrat"/>
    <property type="match status" value="1"/>
</dbReference>
<dbReference type="RefSeq" id="WP_094393320.1">
    <property type="nucleotide sequence ID" value="NZ_CP059343.1"/>
</dbReference>
<dbReference type="InterPro" id="IPR050147">
    <property type="entry name" value="Ser/Thr_Dehydratase"/>
</dbReference>
<organism evidence="7 8">
    <name type="scientific">Kocuria varians</name>
    <name type="common">Micrococcus varians</name>
    <dbReference type="NCBI Taxonomy" id="1272"/>
    <lineage>
        <taxon>Bacteria</taxon>
        <taxon>Bacillati</taxon>
        <taxon>Actinomycetota</taxon>
        <taxon>Actinomycetes</taxon>
        <taxon>Micrococcales</taxon>
        <taxon>Micrococcaceae</taxon>
        <taxon>Kocuria</taxon>
    </lineage>
</organism>
<dbReference type="InterPro" id="IPR001926">
    <property type="entry name" value="TrpB-like_PALP"/>
</dbReference>
<dbReference type="AlphaFoldDB" id="A0A7D7KYQ1"/>
<evidence type="ECO:0000313" key="7">
    <source>
        <dbReference type="EMBL" id="QMS56113.1"/>
    </source>
</evidence>
<dbReference type="PANTHER" id="PTHR48078:SF9">
    <property type="entry name" value="D-SERINE DEHYDRATASE"/>
    <property type="match status" value="1"/>
</dbReference>
<comment type="catalytic activity">
    <reaction evidence="4">
        <text>D-serine = pyruvate + NH4(+)</text>
        <dbReference type="Rhea" id="RHEA:13977"/>
        <dbReference type="ChEBI" id="CHEBI:15361"/>
        <dbReference type="ChEBI" id="CHEBI:28938"/>
        <dbReference type="ChEBI" id="CHEBI:35247"/>
        <dbReference type="EC" id="4.3.1.18"/>
    </reaction>
</comment>
<evidence type="ECO:0000256" key="2">
    <source>
        <dbReference type="ARBA" id="ARBA00022898"/>
    </source>
</evidence>
<dbReference type="NCBIfam" id="TIGR02035">
    <property type="entry name" value="D_Ser_am_lyase"/>
    <property type="match status" value="1"/>
</dbReference>
<dbReference type="InterPro" id="IPR011780">
    <property type="entry name" value="D_Ser_am_lyase"/>
</dbReference>